<dbReference type="PANTHER" id="PTHR37690:SF1">
    <property type="entry name" value="CHORISMATE DEHYDRATASE"/>
    <property type="match status" value="1"/>
</dbReference>
<evidence type="ECO:0000313" key="5">
    <source>
        <dbReference type="EMBL" id="MFC7750457.1"/>
    </source>
</evidence>
<dbReference type="Gene3D" id="3.40.190.10">
    <property type="entry name" value="Periplasmic binding protein-like II"/>
    <property type="match status" value="2"/>
</dbReference>
<accession>A0ABW2V2R9</accession>
<evidence type="ECO:0000313" key="6">
    <source>
        <dbReference type="Proteomes" id="UP001596528"/>
    </source>
</evidence>
<dbReference type="InterPro" id="IPR003773">
    <property type="entry name" value="Menaquinone_biosynth"/>
</dbReference>
<evidence type="ECO:0000256" key="1">
    <source>
        <dbReference type="ARBA" id="ARBA00004863"/>
    </source>
</evidence>
<comment type="caution">
    <text evidence="5">The sequence shown here is derived from an EMBL/GenBank/DDBJ whole genome shotgun (WGS) entry which is preliminary data.</text>
</comment>
<keyword evidence="6" id="KW-1185">Reference proteome</keyword>
<dbReference type="SUPFAM" id="SSF53850">
    <property type="entry name" value="Periplasmic binding protein-like II"/>
    <property type="match status" value="1"/>
</dbReference>
<gene>
    <name evidence="4" type="primary">mqnA</name>
    <name evidence="5" type="ORF">ACFQWB_11040</name>
</gene>
<dbReference type="InterPro" id="IPR030868">
    <property type="entry name" value="MqnA"/>
</dbReference>
<comment type="catalytic activity">
    <reaction evidence="4">
        <text>chorismate = 3-[(1-carboxyvinyl)-oxy]benzoate + H2O</text>
        <dbReference type="Rhea" id="RHEA:40051"/>
        <dbReference type="ChEBI" id="CHEBI:15377"/>
        <dbReference type="ChEBI" id="CHEBI:29748"/>
        <dbReference type="ChEBI" id="CHEBI:76981"/>
        <dbReference type="EC" id="4.2.1.151"/>
    </reaction>
</comment>
<sequence length="288" mass="31837">MTSMTTDIIRIGRIEYTNVWPVFQQFDPQRLGFPAELVTQVPAELNRRIQEGAIDIAAISSYAYAQAADDLLLLPGLSVSAYGRVRSVLLFHRKPLAEVASGTVALTRSSATSVNLLKIILAKRYGGSPSYVTMKPDLDRMMSSADAALLIGDDAIKASWANTGYEVTDLASEWTSWTGHWMTFAVWAVRRSLAESRPDMVSAVVRAFQESKEKGRRNRSAVVNQAMSAFGGTEAYWNEYFDGLSHDFGAGQQAGLAAYLRYARELGLLERDVPLRIWNDTTVAQVNE</sequence>
<proteinExistence type="inferred from homology"/>
<dbReference type="PANTHER" id="PTHR37690">
    <property type="entry name" value="CHORISMATE DEHYDRATASE"/>
    <property type="match status" value="1"/>
</dbReference>
<dbReference type="Proteomes" id="UP001596528">
    <property type="component" value="Unassembled WGS sequence"/>
</dbReference>
<dbReference type="CDD" id="cd13634">
    <property type="entry name" value="PBP2_Sco4506"/>
    <property type="match status" value="1"/>
</dbReference>
<dbReference type="EMBL" id="JBHTGQ010000023">
    <property type="protein sequence ID" value="MFC7750457.1"/>
    <property type="molecule type" value="Genomic_DNA"/>
</dbReference>
<reference evidence="6" key="1">
    <citation type="journal article" date="2019" name="Int. J. Syst. Evol. Microbiol.">
        <title>The Global Catalogue of Microorganisms (GCM) 10K type strain sequencing project: providing services to taxonomists for standard genome sequencing and annotation.</title>
        <authorList>
            <consortium name="The Broad Institute Genomics Platform"/>
            <consortium name="The Broad Institute Genome Sequencing Center for Infectious Disease"/>
            <person name="Wu L."/>
            <person name="Ma J."/>
        </authorList>
    </citation>
    <scope>NUCLEOTIDE SEQUENCE [LARGE SCALE GENOMIC DNA]</scope>
    <source>
        <strain evidence="6">JCM 18657</strain>
    </source>
</reference>
<dbReference type="RefSeq" id="WP_138787942.1">
    <property type="nucleotide sequence ID" value="NZ_JBHTGQ010000023.1"/>
</dbReference>
<evidence type="ECO:0000256" key="2">
    <source>
        <dbReference type="ARBA" id="ARBA00022428"/>
    </source>
</evidence>
<protein>
    <recommendedName>
        <fullName evidence="4">Chorismate dehydratase</fullName>
        <ecNumber evidence="4">4.2.1.151</ecNumber>
    </recommendedName>
    <alternativeName>
        <fullName evidence="4">Menaquinone biosynthetic enzyme MqnA</fullName>
    </alternativeName>
</protein>
<dbReference type="EC" id="4.2.1.151" evidence="4"/>
<dbReference type="Pfam" id="PF02621">
    <property type="entry name" value="VitK2_biosynth"/>
    <property type="match status" value="1"/>
</dbReference>
<evidence type="ECO:0000256" key="4">
    <source>
        <dbReference type="HAMAP-Rule" id="MF_00995"/>
    </source>
</evidence>
<evidence type="ECO:0000256" key="3">
    <source>
        <dbReference type="ARBA" id="ARBA00023239"/>
    </source>
</evidence>
<comment type="similarity">
    <text evidence="4">Belongs to the MqnA/MqnD family. MqnA subfamily.</text>
</comment>
<keyword evidence="3 4" id="KW-0456">Lyase</keyword>
<comment type="function">
    <text evidence="4">Catalyzes the dehydration of chorismate into 3-[(1-carboxyvinyl)oxy]benzoate, a step in the biosynthesis of menaquinone (MK, vitamin K2).</text>
</comment>
<organism evidence="5 6">
    <name type="scientific">Paenibacillus thermoaerophilus</name>
    <dbReference type="NCBI Taxonomy" id="1215385"/>
    <lineage>
        <taxon>Bacteria</taxon>
        <taxon>Bacillati</taxon>
        <taxon>Bacillota</taxon>
        <taxon>Bacilli</taxon>
        <taxon>Bacillales</taxon>
        <taxon>Paenibacillaceae</taxon>
        <taxon>Paenibacillus</taxon>
    </lineage>
</organism>
<dbReference type="HAMAP" id="MF_00995">
    <property type="entry name" value="MqnA"/>
    <property type="match status" value="1"/>
</dbReference>
<comment type="pathway">
    <text evidence="1 4">Quinol/quinone metabolism; menaquinone biosynthesis.</text>
</comment>
<keyword evidence="2 4" id="KW-0474">Menaquinone biosynthesis</keyword>
<name>A0ABW2V2R9_9BACL</name>